<dbReference type="PANTHER" id="PTHR32322:SF2">
    <property type="entry name" value="EAMA DOMAIN-CONTAINING PROTEIN"/>
    <property type="match status" value="1"/>
</dbReference>
<comment type="caution">
    <text evidence="9">The sequence shown here is derived from an EMBL/GenBank/DDBJ whole genome shotgun (WGS) entry which is preliminary data.</text>
</comment>
<evidence type="ECO:0000256" key="6">
    <source>
        <dbReference type="SAM" id="MobiDB-lite"/>
    </source>
</evidence>
<evidence type="ECO:0000256" key="7">
    <source>
        <dbReference type="SAM" id="Phobius"/>
    </source>
</evidence>
<dbReference type="RefSeq" id="WP_377255037.1">
    <property type="nucleotide sequence ID" value="NZ_JBHLUH010000056.1"/>
</dbReference>
<organism evidence="9 10">
    <name type="scientific">Phytohabitans kaempferiae</name>
    <dbReference type="NCBI Taxonomy" id="1620943"/>
    <lineage>
        <taxon>Bacteria</taxon>
        <taxon>Bacillati</taxon>
        <taxon>Actinomycetota</taxon>
        <taxon>Actinomycetes</taxon>
        <taxon>Micromonosporales</taxon>
        <taxon>Micromonosporaceae</taxon>
    </lineage>
</organism>
<keyword evidence="10" id="KW-1185">Reference proteome</keyword>
<feature type="transmembrane region" description="Helical" evidence="7">
    <location>
        <begin position="265"/>
        <end position="287"/>
    </location>
</feature>
<evidence type="ECO:0000256" key="4">
    <source>
        <dbReference type="ARBA" id="ARBA00022989"/>
    </source>
</evidence>
<dbReference type="InterPro" id="IPR000620">
    <property type="entry name" value="EamA_dom"/>
</dbReference>
<gene>
    <name evidence="9" type="ORF">ACFFIA_26230</name>
</gene>
<feature type="transmembrane region" description="Helical" evidence="7">
    <location>
        <begin position="116"/>
        <end position="135"/>
    </location>
</feature>
<reference evidence="9 10" key="1">
    <citation type="submission" date="2024-09" db="EMBL/GenBank/DDBJ databases">
        <authorList>
            <person name="Sun Q."/>
            <person name="Mori K."/>
        </authorList>
    </citation>
    <scope>NUCLEOTIDE SEQUENCE [LARGE SCALE GENOMIC DNA]</scope>
    <source>
        <strain evidence="9 10">TBRC 3947</strain>
    </source>
</reference>
<dbReference type="SUPFAM" id="SSF103481">
    <property type="entry name" value="Multidrug resistance efflux transporter EmrE"/>
    <property type="match status" value="2"/>
</dbReference>
<keyword evidence="5 7" id="KW-0472">Membrane</keyword>
<dbReference type="Proteomes" id="UP001589867">
    <property type="component" value="Unassembled WGS sequence"/>
</dbReference>
<dbReference type="InterPro" id="IPR037185">
    <property type="entry name" value="EmrE-like"/>
</dbReference>
<evidence type="ECO:0000313" key="9">
    <source>
        <dbReference type="EMBL" id="MFC0531144.1"/>
    </source>
</evidence>
<feature type="transmembrane region" description="Helical" evidence="7">
    <location>
        <begin position="90"/>
        <end position="110"/>
    </location>
</feature>
<evidence type="ECO:0000259" key="8">
    <source>
        <dbReference type="Pfam" id="PF00892"/>
    </source>
</evidence>
<evidence type="ECO:0000256" key="2">
    <source>
        <dbReference type="ARBA" id="ARBA00007362"/>
    </source>
</evidence>
<feature type="region of interest" description="Disordered" evidence="6">
    <location>
        <begin position="320"/>
        <end position="366"/>
    </location>
</feature>
<feature type="transmembrane region" description="Helical" evidence="7">
    <location>
        <begin position="147"/>
        <end position="166"/>
    </location>
</feature>
<evidence type="ECO:0000313" key="10">
    <source>
        <dbReference type="Proteomes" id="UP001589867"/>
    </source>
</evidence>
<feature type="domain" description="EamA" evidence="8">
    <location>
        <begin position="174"/>
        <end position="309"/>
    </location>
</feature>
<evidence type="ECO:0000256" key="3">
    <source>
        <dbReference type="ARBA" id="ARBA00022692"/>
    </source>
</evidence>
<comment type="similarity">
    <text evidence="2">Belongs to the EamA transporter family.</text>
</comment>
<keyword evidence="3 7" id="KW-0812">Transmembrane</keyword>
<evidence type="ECO:0000256" key="1">
    <source>
        <dbReference type="ARBA" id="ARBA00004141"/>
    </source>
</evidence>
<feature type="transmembrane region" description="Helical" evidence="7">
    <location>
        <begin position="205"/>
        <end position="226"/>
    </location>
</feature>
<feature type="transmembrane region" description="Helical" evidence="7">
    <location>
        <begin position="172"/>
        <end position="193"/>
    </location>
</feature>
<protein>
    <submittedName>
        <fullName evidence="9">DMT family transporter</fullName>
    </submittedName>
</protein>
<feature type="transmembrane region" description="Helical" evidence="7">
    <location>
        <begin position="6"/>
        <end position="27"/>
    </location>
</feature>
<proteinExistence type="inferred from homology"/>
<keyword evidence="4 7" id="KW-1133">Transmembrane helix</keyword>
<accession>A0ABV6M986</accession>
<feature type="transmembrane region" description="Helical" evidence="7">
    <location>
        <begin position="39"/>
        <end position="56"/>
    </location>
</feature>
<sequence>MPARGFLSIAVAATAWGTGGAVAALLYRTSGLGPIAVSWWRFAIGAAILSAIVTMRRRRTPLIAHSSPVAVAVAVAVVRRHRTPLARRRWGTLAAIGVGLAVYQTAFYGAVAHTGLAVGTVVTLGAGPVLIAFGARVTMGERLGRPGMAAVALALAGLVLLTGGSTEAGTRPALGIGLALLSAAGYAVVTLLTRSRGTAGRPYDTALAGFVVGGVCLLPLALAEGLLPGSVAYGAGTVAWLLYLGAVPSALAYGLFFAGLARVRAATASVVALLEPVVAAGIAVTLLGERLSGAAVAGTAVLLGAVAALVATERAAPATVPGSAAPESTVPGSAAPESTVPESAAPAALPGSVVPTTVPEDEAAAR</sequence>
<feature type="transmembrane region" description="Helical" evidence="7">
    <location>
        <begin position="238"/>
        <end position="258"/>
    </location>
</feature>
<feature type="transmembrane region" description="Helical" evidence="7">
    <location>
        <begin position="293"/>
        <end position="311"/>
    </location>
</feature>
<dbReference type="EMBL" id="JBHLUH010000056">
    <property type="protein sequence ID" value="MFC0531144.1"/>
    <property type="molecule type" value="Genomic_DNA"/>
</dbReference>
<dbReference type="InterPro" id="IPR050638">
    <property type="entry name" value="AA-Vitamin_Transporters"/>
</dbReference>
<feature type="domain" description="EamA" evidence="8">
    <location>
        <begin position="4"/>
        <end position="162"/>
    </location>
</feature>
<comment type="subcellular location">
    <subcellularLocation>
        <location evidence="1">Membrane</location>
        <topology evidence="1">Multi-pass membrane protein</topology>
    </subcellularLocation>
</comment>
<dbReference type="Pfam" id="PF00892">
    <property type="entry name" value="EamA"/>
    <property type="match status" value="2"/>
</dbReference>
<dbReference type="PANTHER" id="PTHR32322">
    <property type="entry name" value="INNER MEMBRANE TRANSPORTER"/>
    <property type="match status" value="1"/>
</dbReference>
<name>A0ABV6M986_9ACTN</name>
<evidence type="ECO:0000256" key="5">
    <source>
        <dbReference type="ARBA" id="ARBA00023136"/>
    </source>
</evidence>